<dbReference type="PANTHER" id="PTHR10194">
    <property type="entry name" value="RAS GTPASE-ACTIVATING PROTEINS"/>
    <property type="match status" value="1"/>
</dbReference>
<feature type="compositionally biased region" description="Low complexity" evidence="3">
    <location>
        <begin position="768"/>
        <end position="777"/>
    </location>
</feature>
<feature type="compositionally biased region" description="Acidic residues" evidence="3">
    <location>
        <begin position="622"/>
        <end position="632"/>
    </location>
</feature>
<evidence type="ECO:0000259" key="4">
    <source>
        <dbReference type="PROSITE" id="PS50018"/>
    </source>
</evidence>
<dbReference type="InterPro" id="IPR039360">
    <property type="entry name" value="Ras_GTPase"/>
</dbReference>
<feature type="domain" description="Ras-GAP" evidence="4">
    <location>
        <begin position="1791"/>
        <end position="1980"/>
    </location>
</feature>
<feature type="compositionally biased region" description="Low complexity" evidence="3">
    <location>
        <begin position="799"/>
        <end position="824"/>
    </location>
</feature>
<dbReference type="InterPro" id="IPR008936">
    <property type="entry name" value="Rho_GTPase_activation_prot"/>
</dbReference>
<organism evidence="5 6">
    <name type="scientific">Hanseniaspora valbyensis NRRL Y-1626</name>
    <dbReference type="NCBI Taxonomy" id="766949"/>
    <lineage>
        <taxon>Eukaryota</taxon>
        <taxon>Fungi</taxon>
        <taxon>Dikarya</taxon>
        <taxon>Ascomycota</taxon>
        <taxon>Saccharomycotina</taxon>
        <taxon>Saccharomycetes</taxon>
        <taxon>Saccharomycodales</taxon>
        <taxon>Saccharomycodaceae</taxon>
        <taxon>Hanseniaspora</taxon>
    </lineage>
</organism>
<dbReference type="InterPro" id="IPR036865">
    <property type="entry name" value="CRAL-TRIO_dom_sf"/>
</dbReference>
<keyword evidence="2" id="KW-0597">Phosphoprotein</keyword>
<gene>
    <name evidence="5" type="ORF">HANVADRAFT_53825</name>
</gene>
<dbReference type="Pfam" id="PF00616">
    <property type="entry name" value="RasGAP"/>
    <property type="match status" value="1"/>
</dbReference>
<dbReference type="EMBL" id="LXPE01000069">
    <property type="protein sequence ID" value="OBA25579.1"/>
    <property type="molecule type" value="Genomic_DNA"/>
</dbReference>
<dbReference type="GO" id="GO:0005096">
    <property type="term" value="F:GTPase activator activity"/>
    <property type="evidence" value="ECO:0007669"/>
    <property type="project" value="UniProtKB-KW"/>
</dbReference>
<dbReference type="GO" id="GO:0007165">
    <property type="term" value="P:signal transduction"/>
    <property type="evidence" value="ECO:0007669"/>
    <property type="project" value="UniProtKB-ARBA"/>
</dbReference>
<keyword evidence="1" id="KW-0343">GTPase activation</keyword>
<dbReference type="SMART" id="SM00323">
    <property type="entry name" value="RasGAP"/>
    <property type="match status" value="1"/>
</dbReference>
<accession>A0A1B7TA07</accession>
<name>A0A1B7TA07_9ASCO</name>
<evidence type="ECO:0000313" key="6">
    <source>
        <dbReference type="Proteomes" id="UP000092321"/>
    </source>
</evidence>
<feature type="region of interest" description="Disordered" evidence="3">
    <location>
        <begin position="612"/>
        <end position="686"/>
    </location>
</feature>
<dbReference type="Gene3D" id="1.10.506.10">
    <property type="entry name" value="GTPase Activation - p120gap, domain 1"/>
    <property type="match status" value="2"/>
</dbReference>
<protein>
    <recommendedName>
        <fullName evidence="4">Ras-GAP domain-containing protein</fullName>
    </recommendedName>
</protein>
<dbReference type="PROSITE" id="PS00509">
    <property type="entry name" value="RAS_GTPASE_ACTIV_1"/>
    <property type="match status" value="1"/>
</dbReference>
<reference evidence="6" key="1">
    <citation type="journal article" date="2016" name="Proc. Natl. Acad. Sci. U.S.A.">
        <title>Comparative genomics of biotechnologically important yeasts.</title>
        <authorList>
            <person name="Riley R."/>
            <person name="Haridas S."/>
            <person name="Wolfe K.H."/>
            <person name="Lopes M.R."/>
            <person name="Hittinger C.T."/>
            <person name="Goeker M."/>
            <person name="Salamov A.A."/>
            <person name="Wisecaver J.H."/>
            <person name="Long T.M."/>
            <person name="Calvey C.H."/>
            <person name="Aerts A.L."/>
            <person name="Barry K.W."/>
            <person name="Choi C."/>
            <person name="Clum A."/>
            <person name="Coughlan A.Y."/>
            <person name="Deshpande S."/>
            <person name="Douglass A.P."/>
            <person name="Hanson S.J."/>
            <person name="Klenk H.-P."/>
            <person name="LaButti K.M."/>
            <person name="Lapidus A."/>
            <person name="Lindquist E.A."/>
            <person name="Lipzen A.M."/>
            <person name="Meier-Kolthoff J.P."/>
            <person name="Ohm R.A."/>
            <person name="Otillar R.P."/>
            <person name="Pangilinan J.L."/>
            <person name="Peng Y."/>
            <person name="Rokas A."/>
            <person name="Rosa C.A."/>
            <person name="Scheuner C."/>
            <person name="Sibirny A.A."/>
            <person name="Slot J.C."/>
            <person name="Stielow J.B."/>
            <person name="Sun H."/>
            <person name="Kurtzman C.P."/>
            <person name="Blackwell M."/>
            <person name="Grigoriev I.V."/>
            <person name="Jeffries T.W."/>
        </authorList>
    </citation>
    <scope>NUCLEOTIDE SEQUENCE [LARGE SCALE GENOMIC DNA]</scope>
    <source>
        <strain evidence="6">NRRL Y-1626</strain>
    </source>
</reference>
<feature type="compositionally biased region" description="Polar residues" evidence="3">
    <location>
        <begin position="638"/>
        <end position="655"/>
    </location>
</feature>
<dbReference type="Proteomes" id="UP000092321">
    <property type="component" value="Unassembled WGS sequence"/>
</dbReference>
<feature type="compositionally biased region" description="Polar residues" evidence="3">
    <location>
        <begin position="674"/>
        <end position="686"/>
    </location>
</feature>
<feature type="region of interest" description="Disordered" evidence="3">
    <location>
        <begin position="760"/>
        <end position="781"/>
    </location>
</feature>
<dbReference type="InterPro" id="IPR001936">
    <property type="entry name" value="RasGAP_dom"/>
</dbReference>
<feature type="region of interest" description="Disordered" evidence="3">
    <location>
        <begin position="93"/>
        <end position="194"/>
    </location>
</feature>
<feature type="compositionally biased region" description="Low complexity" evidence="3">
    <location>
        <begin position="153"/>
        <end position="186"/>
    </location>
</feature>
<feature type="compositionally biased region" description="Polar residues" evidence="3">
    <location>
        <begin position="94"/>
        <end position="152"/>
    </location>
</feature>
<keyword evidence="6" id="KW-1185">Reference proteome</keyword>
<feature type="region of interest" description="Disordered" evidence="3">
    <location>
        <begin position="797"/>
        <end position="824"/>
    </location>
</feature>
<proteinExistence type="predicted"/>
<evidence type="ECO:0000256" key="3">
    <source>
        <dbReference type="SAM" id="MobiDB-lite"/>
    </source>
</evidence>
<dbReference type="PANTHER" id="PTHR10194:SF142">
    <property type="entry name" value="NEUROFIBROMIN"/>
    <property type="match status" value="1"/>
</dbReference>
<dbReference type="InterPro" id="IPR023152">
    <property type="entry name" value="RasGAP_CS"/>
</dbReference>
<evidence type="ECO:0000256" key="1">
    <source>
        <dbReference type="ARBA" id="ARBA00022468"/>
    </source>
</evidence>
<dbReference type="SUPFAM" id="SSF48350">
    <property type="entry name" value="GTPase activation domain, GAP"/>
    <property type="match status" value="1"/>
</dbReference>
<evidence type="ECO:0000313" key="5">
    <source>
        <dbReference type="EMBL" id="OBA25579.1"/>
    </source>
</evidence>
<evidence type="ECO:0000256" key="2">
    <source>
        <dbReference type="ARBA" id="ARBA00022553"/>
    </source>
</evidence>
<sequence>MHASDYNSFTNTPTTYSRHLLKCISKFLPNNPNFCPSVKEIEEEEYYQKCVKNLLLLCMDNDTTVLIDNILKLLKDKLSKYEEFPIVQEDTDINDTLSNTSNHTSKVSSPNFGSECKTPSRNGSPLVNPHTNPSSKDFYSLEKNVSPSASLPNINLHSEGNNNNSNKKNSSSDNLNRQTHSSGSSDTTDHNNNESHLSEATMRLMDKYTNIRKSTKYPIRSLGIYNYVLIFLRLMIEIFEVGYLFRDCNTFSDLSTIEKRKELEKSFHLFYANNNTAFKLLKFGISRPNANDTNNLKKDINSSNRTRPQKLPYKTFRKLLRFLIAIKSSVKLDDCVAKIVKEDQLLLPNMKALIFKSLKTSSIHVASNGNFLNHDDAKLDTIPHLKEARDMVDVNVEYILSFLANSNSQDYMHFLEQIMIVNPGPEAFKDKFVLQELKEKYVKHNEFDEIDTERFINEELNNNDNYSLNTAFSSSSNASNGEGNTRYILIPAYLSLFTSDLLFSTEYISFTSFQNIKDLTVFIQFIHKLHKTYKRSIFRKCILLSFAHSLKIFMASKSADYLKYTHNNNTPQSTILKKELTSLFNSVYGSFDTLRLINDIYGNSTGTTINYKSSKFNSSGGGDDETSEEGGFDDERQNVNMSPSSKHSERNNLNVTTSSSSSTILSFKDATPDKGTSSNDSKISPSKESINEMMQLLNSVSKNGLVLSDAGDAYHFGTCNIEDELLNPGDIAVTRSLTMISLFNVDVFANYLNKSDIKGLDNVEKSDSSSNSSPTDSKNYKPISSFVKNLKVKSDSSDRISLNSSNSEQTNSSMGPSSPSSSSFISAHLESQTKNVGSAIKNNLFKMSKLPNYYSTNKENKFWSSLMKHFCTSQALEISDRSNLTIFSVLLHVYLMCGFLNIHDSSSPIIKFAKRLSSSFGSIFQLNDTDDLPKNLAYAQRVLNRNLPSKTKAVVENIISSLLLFPEATAETLGRKCDIVTTNQEFGVNIHYELYCISEGMKFFFYIPNPYKEKYGIYNKIVEVIKRMTFHISGKLIKSLPYLDDNASEIIDDIIFERYKPEEHDIYYFIGKRNHNVLRKFFENDSIETITPQEYQDMLGYKKSIELSLIETNTFINNKYSENSTYKPNINFVNIGSSQESKLSDFLAASLISNTVNILKRCSGLATDENIAEALTMHLEYTEKILLSGVLNSNEKLVKECVSCYDIIAQTSIPETNYKVFRAFYQTSGKTAFLLSVASFNLSVPGITRLTMLQVLERVLKFRKNFYKFVFVDSENSINEHETSVFDSLHQALFRTILINLSFNDVKAHETLRSLCFLYTAEVDFYCSYKKKNIEDIDSCYYDFAQSIANCNNVFGPIAFQRHIRADILKYIDRPSRALFDCFMVLCDKVFDMCIVGQNSLLRDDQTRFRNYCGILASFIGVFKINFLSSRGANNSLDKYELLISKKIDFFIERQCELLNSSDLLTRENSKDILSTELHPGVFNILFEKLVQRLDMFVEICKTGEIERNFFLLEQILAVLRSILERDEISFIILCTKSVLDIIQKVLNIIALMDYETHYKYKVIIHTSKAILSFKHAENVLFLKGAYSLKNYWLQTIFSWFSDVAFVDLDLINLTKAHREMDLEKRDIDYLRLDTSIECVKALAFLTDKISLEAPAATTADDLKISKRSAFSNYFNILLKSLERTSDHENVPFVLRHKTLMLNENVLSCLTNLLCSNPDIGLDFVLPIAFTGNSIIRRTLLDVLIELTKNANKDRSVLAIDQEEALNDIIKQTEICPQILTGLASQASVNEVERLATSFLKICAPKKITHIFIAELVDDEIAKASRYMDILRRNSLATRSLAIFSRLKGYDFLNKTVRPLILDITIEGLDFEIEKPIADDAERELQITRFVNCMDTFCENVLNAFDDLPAEFFYISQRIYDAANKKFPGSELISVGSFLFLRFFCPAIINPETDSINNRISSKNRRTLILVAKVLQNLANKTINTLKWPLLEDQQQKLDEWSEKMFHFLEKVSDKKNLTPIPVDYSAPIEKLENLGTVHKLLYSRYVAIRVSMIKDVKDAKSFNELIESSRVVDKAMLQLGQPALELNNDIPKIIKENSEKYSLAYDFMNRYYLKVGSMPEISGLIFVSADSDGVPRITLSLKLMEMDSVDVNEVVYKLIFLESGLWSKKFNILLDGTATSRCSEKLERIMGLFMNLLPRDSFINLDTVIFYNVNEAFLVFWWNQAKKAYESFGLGTLKHIFLTSNCSSEVFKSMQLQKYSVDIYNDVRVTLYNTSYYEEAKHRFVPVTLKIGNNHIQVVRETPKRIKFSENEEVCECHFNDIYFIKNMVSAYASNTIGIPYEFTISFKDGTNLILSTHKYLEILKLLYYATTKLKEEAKFGGPVDTTIKKENTNESELNTLAKILLVILSALSSNDDFIKSRAFALLAVTQSTFNVDIGHNIFPTTEISLPADNLVLVKSITKKLTKTKPELTYFILKQCFEGIFSGKLLVNNVQLLTLTSYWVENVHEYIYLDVDNNGKDRTIAILRLLIKCTLDDIDLMYSFKIFLWSKLMLVPDLLELITDEVITHAMDRESEGFDWSPCISILSMIPSVSVSGIVIQRLLKLINKLIPTLTNDNNVNSWSEVIILVSILQELSFDSCVSFEGFVPEVLYIISMLIDVRPIKIKTSLLKILINICNSFISATGDDYEKRQNFNNCIDILTSARAKYVFGLSRENSNSYYSTTAAVLLSKVSYMSELINYMLLIMQIINKDASDEILWKAKYKDLILEAIFGEESYISARAMMYLSILCRDGVYEDLMKNLFTITSKVLADISNTEETMLHLVTHVVSYGNFVSGINNNNPRLLFQVCWLCHSFLMSPNLVVYHAGLVAMTSCLKRILRLANDTNVRINDAIWEDNRQGLGDCLRELEIVDKRVNTSKNFMFTHVHCISKAALVSHTKVYGTDFLKMLLLVTLKEDGDHLETSTDYHCYMFLYFLLQSTEEFDELHRELNKGKSPTYEFINKDFEMPDFLFAWLNNPKDDTKNLVLYQVSLLVSIDTIPEITKLKLLCISLHMAENHPLVFFEFMSNVIEEAAKCEERATMFELVSKSFEVSNITITSPYYHQLGELENRMDQRLKNMNLEALSDLKSFKNGATGFVNDERSAIITMKRKRCLLKILDKIINDDYS</sequence>
<comment type="caution">
    <text evidence="5">The sequence shown here is derived from an EMBL/GenBank/DDBJ whole genome shotgun (WGS) entry which is preliminary data.</text>
</comment>
<dbReference type="PROSITE" id="PS50018">
    <property type="entry name" value="RAS_GTPASE_ACTIV_2"/>
    <property type="match status" value="1"/>
</dbReference>
<dbReference type="OrthoDB" id="28245at2759"/>
<dbReference type="Gene3D" id="3.40.525.10">
    <property type="entry name" value="CRAL-TRIO lipid binding domain"/>
    <property type="match status" value="1"/>
</dbReference>